<sequence length="209" mass="23311">MILDKRLDLTGKMMEHRKHTIDRRVGRTKTALHRALISLILERGYDSITVEEICQTANVGRSTFYLHYTGKDDLKQSGLDTLRRQLADSAARAVQVGGPREGFGFSLAMFEHARDHIDLYRALAGSRGGTVALGTIRQILSDLVREELAAKPDKNSPDPIPRDLVVHYVVGAFMAVLTWWLDGGAKLPPQRIEAMFRRLSSEGVTATRS</sequence>
<dbReference type="PANTHER" id="PTHR43479">
    <property type="entry name" value="ACREF/ENVCD OPERON REPRESSOR-RELATED"/>
    <property type="match status" value="1"/>
</dbReference>
<dbReference type="Proteomes" id="UP000184749">
    <property type="component" value="Chromosome"/>
</dbReference>
<feature type="DNA-binding region" description="H-T-H motif" evidence="2">
    <location>
        <begin position="49"/>
        <end position="68"/>
    </location>
</feature>
<name>A0A1L5NJK8_9HYPH</name>
<dbReference type="Gene3D" id="1.10.357.10">
    <property type="entry name" value="Tetracycline Repressor, domain 2"/>
    <property type="match status" value="1"/>
</dbReference>
<evidence type="ECO:0000256" key="2">
    <source>
        <dbReference type="PROSITE-ProRule" id="PRU00335"/>
    </source>
</evidence>
<dbReference type="PROSITE" id="PS50977">
    <property type="entry name" value="HTH_TETR_2"/>
    <property type="match status" value="1"/>
</dbReference>
<evidence type="ECO:0000313" key="4">
    <source>
        <dbReference type="EMBL" id="APO68071.1"/>
    </source>
</evidence>
<dbReference type="PANTHER" id="PTHR43479:SF7">
    <property type="entry name" value="TETR-FAMILY TRANSCRIPTIONAL REGULATOR"/>
    <property type="match status" value="1"/>
</dbReference>
<reference evidence="4 5" key="1">
    <citation type="submission" date="2016-09" db="EMBL/GenBank/DDBJ databases">
        <title>The complete genome sequences of Rhizobium gallicum, symbiovars gallicum and phaseoli, symbionts associated to common bean (Phaseolus vulgaris).</title>
        <authorList>
            <person name="Bustos P."/>
            <person name="Santamaria R.I."/>
            <person name="Perez-Carrascal O.M."/>
            <person name="Juarez S."/>
            <person name="Lozano L."/>
            <person name="Martinez-Flores I."/>
            <person name="Martinez-Romero E."/>
            <person name="Cevallos M."/>
            <person name="Romero D."/>
            <person name="Davila G."/>
            <person name="Gonzalez V."/>
        </authorList>
    </citation>
    <scope>NUCLEOTIDE SEQUENCE [LARGE SCALE GENOMIC DNA]</scope>
    <source>
        <strain evidence="4 5">IE4872</strain>
    </source>
</reference>
<dbReference type="Pfam" id="PF00440">
    <property type="entry name" value="TetR_N"/>
    <property type="match status" value="1"/>
</dbReference>
<proteinExistence type="predicted"/>
<dbReference type="AlphaFoldDB" id="A0A1L5NJK8"/>
<dbReference type="RefSeq" id="WP_237361685.1">
    <property type="nucleotide sequence ID" value="NZ_CP017101.1"/>
</dbReference>
<gene>
    <name evidence="4" type="ORF">IE4872_CH02461</name>
</gene>
<feature type="domain" description="HTH tetR-type" evidence="3">
    <location>
        <begin position="26"/>
        <end position="86"/>
    </location>
</feature>
<protein>
    <submittedName>
        <fullName evidence="4">TetR family transcriptional regulator protein</fullName>
    </submittedName>
</protein>
<dbReference type="SUPFAM" id="SSF46689">
    <property type="entry name" value="Homeodomain-like"/>
    <property type="match status" value="1"/>
</dbReference>
<evidence type="ECO:0000259" key="3">
    <source>
        <dbReference type="PROSITE" id="PS50977"/>
    </source>
</evidence>
<dbReference type="Pfam" id="PF14278">
    <property type="entry name" value="TetR_C_8"/>
    <property type="match status" value="1"/>
</dbReference>
<dbReference type="InterPro" id="IPR001647">
    <property type="entry name" value="HTH_TetR"/>
</dbReference>
<dbReference type="GO" id="GO:0003677">
    <property type="term" value="F:DNA binding"/>
    <property type="evidence" value="ECO:0007669"/>
    <property type="project" value="UniProtKB-UniRule"/>
</dbReference>
<dbReference type="InterPro" id="IPR009057">
    <property type="entry name" value="Homeodomain-like_sf"/>
</dbReference>
<accession>A0A1L5NJK8</accession>
<organism evidence="4 5">
    <name type="scientific">Rhizobium gallicum</name>
    <dbReference type="NCBI Taxonomy" id="56730"/>
    <lineage>
        <taxon>Bacteria</taxon>
        <taxon>Pseudomonadati</taxon>
        <taxon>Pseudomonadota</taxon>
        <taxon>Alphaproteobacteria</taxon>
        <taxon>Hyphomicrobiales</taxon>
        <taxon>Rhizobiaceae</taxon>
        <taxon>Rhizobium/Agrobacterium group</taxon>
        <taxon>Rhizobium</taxon>
    </lineage>
</organism>
<evidence type="ECO:0000256" key="1">
    <source>
        <dbReference type="ARBA" id="ARBA00023125"/>
    </source>
</evidence>
<dbReference type="InterPro" id="IPR050624">
    <property type="entry name" value="HTH-type_Tx_Regulator"/>
</dbReference>
<keyword evidence="1 2" id="KW-0238">DNA-binding</keyword>
<dbReference type="EMBL" id="CP017101">
    <property type="protein sequence ID" value="APO68071.1"/>
    <property type="molecule type" value="Genomic_DNA"/>
</dbReference>
<evidence type="ECO:0000313" key="5">
    <source>
        <dbReference type="Proteomes" id="UP000184749"/>
    </source>
</evidence>
<dbReference type="InterPro" id="IPR039532">
    <property type="entry name" value="TetR_C_Firmicutes"/>
</dbReference>